<dbReference type="SUPFAM" id="SSF53649">
    <property type="entry name" value="Alkaline phosphatase-like"/>
    <property type="match status" value="1"/>
</dbReference>
<dbReference type="InterPro" id="IPR017850">
    <property type="entry name" value="Alkaline_phosphatase_core_sf"/>
</dbReference>
<dbReference type="Proteomes" id="UP001594351">
    <property type="component" value="Unassembled WGS sequence"/>
</dbReference>
<comment type="caution">
    <text evidence="2">The sequence shown here is derived from an EMBL/GenBank/DDBJ whole genome shotgun (WGS) entry which is preliminary data.</text>
</comment>
<dbReference type="InterPro" id="IPR052701">
    <property type="entry name" value="GAG_Ulvan_Degrading_Sulfatases"/>
</dbReference>
<dbReference type="PANTHER" id="PTHR43751">
    <property type="entry name" value="SULFATASE"/>
    <property type="match status" value="1"/>
</dbReference>
<accession>A0ABV6YT50</accession>
<gene>
    <name evidence="2" type="ORF">ACFL27_04095</name>
</gene>
<evidence type="ECO:0000313" key="2">
    <source>
        <dbReference type="EMBL" id="MFC1849371.1"/>
    </source>
</evidence>
<reference evidence="2 3" key="1">
    <citation type="submission" date="2024-09" db="EMBL/GenBank/DDBJ databases">
        <title>Laminarin stimulates single cell rates of sulfate reduction while oxygen inhibits transcriptomic activity in coastal marine sediment.</title>
        <authorList>
            <person name="Lindsay M."/>
            <person name="Orcutt B."/>
            <person name="Emerson D."/>
            <person name="Stepanauskas R."/>
            <person name="D'Angelo T."/>
        </authorList>
    </citation>
    <scope>NUCLEOTIDE SEQUENCE [LARGE SCALE GENOMIC DNA]</scope>
    <source>
        <strain evidence="2">SAG AM-311-K15</strain>
    </source>
</reference>
<keyword evidence="3" id="KW-1185">Reference proteome</keyword>
<proteinExistence type="predicted"/>
<sequence length="568" mass="65156">MRTRKHIPGKWAASDACFACHNKHFTSGRKFFEVAPRFIVLLLLCLILNNCNPAPKQEEPTRTNVIILAVDTLRHDYVSCLGDKAQTPIIDSLAREGILFTRAYSHIPITGPSFSSLFTSLYPSQHFVHNNTHILQQKFETLAEMLQKQGYTTAAVIGLNTLRGKFGFKQGFDYFNDQDLSTGRSAEEINEVAFEWLKKNQDSLFFLFLHYQDPHFPYLPKNFRKTMRIVFNEETLMDLAPEDVKPKKIKVNFKPGLNTMSLIALDREEIPVQTKRPKYRSFDIFNVVCQPDTISMEFDQGWSQSFKTWQSETRSMGAQATIQFTNNNPGEVQGFFKFQAIIRNLSVAEIKERYRLETEYLDFHIGALIARLKEYGLFDSSFLIFVSDHGEGLGDHRCIGHLDNLYESLIHIPLVMKFPQGGEGIKVNTPVSIIDVVPTIVEVIGGTISQQCRGKSLIPLIEGQEKETRLVFSETFKPEAAQNLKAMITGKQKFIYNPDTNKCEFFDLMTDSSELNNRYDQSKETFNWYKEKIKTFSIATGDSKVLKTEIDDKLLEELYTLGYLHEKK</sequence>
<evidence type="ECO:0000259" key="1">
    <source>
        <dbReference type="Pfam" id="PF00884"/>
    </source>
</evidence>
<organism evidence="2 3">
    <name type="scientific">candidate division CSSED10-310 bacterium</name>
    <dbReference type="NCBI Taxonomy" id="2855610"/>
    <lineage>
        <taxon>Bacteria</taxon>
        <taxon>Bacteria division CSSED10-310</taxon>
    </lineage>
</organism>
<evidence type="ECO:0000313" key="3">
    <source>
        <dbReference type="Proteomes" id="UP001594351"/>
    </source>
</evidence>
<feature type="domain" description="Sulfatase N-terminal" evidence="1">
    <location>
        <begin position="64"/>
        <end position="445"/>
    </location>
</feature>
<dbReference type="Gene3D" id="3.40.720.10">
    <property type="entry name" value="Alkaline Phosphatase, subunit A"/>
    <property type="match status" value="2"/>
</dbReference>
<protein>
    <submittedName>
        <fullName evidence="2">Sulfatase</fullName>
    </submittedName>
</protein>
<dbReference type="CDD" id="cd16148">
    <property type="entry name" value="sulfatase_like"/>
    <property type="match status" value="1"/>
</dbReference>
<dbReference type="PANTHER" id="PTHR43751:SF3">
    <property type="entry name" value="SULFATASE N-TERMINAL DOMAIN-CONTAINING PROTEIN"/>
    <property type="match status" value="1"/>
</dbReference>
<dbReference type="EMBL" id="JBHPBY010000035">
    <property type="protein sequence ID" value="MFC1849371.1"/>
    <property type="molecule type" value="Genomic_DNA"/>
</dbReference>
<name>A0ABV6YT50_UNCC1</name>
<dbReference type="Pfam" id="PF00884">
    <property type="entry name" value="Sulfatase"/>
    <property type="match status" value="1"/>
</dbReference>
<dbReference type="InterPro" id="IPR000917">
    <property type="entry name" value="Sulfatase_N"/>
</dbReference>